<name>A0A1U8AAB6_NELNU</name>
<dbReference type="eggNOG" id="ENOG502S2YW">
    <property type="taxonomic scope" value="Eukaryota"/>
</dbReference>
<dbReference type="InterPro" id="IPR027923">
    <property type="entry name" value="Hydrophob_seed_dom"/>
</dbReference>
<dbReference type="PANTHER" id="PTHR31731">
    <property type="match status" value="1"/>
</dbReference>
<keyword evidence="1" id="KW-0732">Signal</keyword>
<dbReference type="RefSeq" id="XP_010258988.1">
    <property type="nucleotide sequence ID" value="XM_010260686.1"/>
</dbReference>
<evidence type="ECO:0000313" key="3">
    <source>
        <dbReference type="Proteomes" id="UP000189703"/>
    </source>
</evidence>
<dbReference type="SUPFAM" id="SSF47699">
    <property type="entry name" value="Bifunctional inhibitor/lipid-transfer protein/seed storage 2S albumin"/>
    <property type="match status" value="1"/>
</dbReference>
<dbReference type="OrthoDB" id="696558at2759"/>
<proteinExistence type="predicted"/>
<dbReference type="InParanoid" id="A0A1U8AAB6"/>
<dbReference type="Proteomes" id="UP000189703">
    <property type="component" value="Unplaced"/>
</dbReference>
<dbReference type="KEGG" id="nnu:104598560"/>
<feature type="domain" description="Bifunctional inhibitor/plant lipid transfer protein/seed storage helical" evidence="2">
    <location>
        <begin position="43"/>
        <end position="125"/>
    </location>
</feature>
<reference evidence="4" key="1">
    <citation type="submission" date="2025-08" db="UniProtKB">
        <authorList>
            <consortium name="RefSeq"/>
        </authorList>
    </citation>
    <scope>IDENTIFICATION</scope>
</reference>
<dbReference type="Pfam" id="PF14547">
    <property type="entry name" value="Hydrophob_seed"/>
    <property type="match status" value="1"/>
</dbReference>
<keyword evidence="3" id="KW-1185">Reference proteome</keyword>
<dbReference type="GeneID" id="104598560"/>
<evidence type="ECO:0000256" key="1">
    <source>
        <dbReference type="SAM" id="SignalP"/>
    </source>
</evidence>
<evidence type="ECO:0000313" key="4">
    <source>
        <dbReference type="RefSeq" id="XP_010258988.1"/>
    </source>
</evidence>
<dbReference type="PROSITE" id="PS51257">
    <property type="entry name" value="PROKAR_LIPOPROTEIN"/>
    <property type="match status" value="1"/>
</dbReference>
<dbReference type="InterPro" id="IPR016140">
    <property type="entry name" value="Bifunc_inhib/LTP/seed_store"/>
</dbReference>
<evidence type="ECO:0000259" key="2">
    <source>
        <dbReference type="SMART" id="SM00499"/>
    </source>
</evidence>
<dbReference type="CDD" id="cd01958">
    <property type="entry name" value="HPS_like"/>
    <property type="match status" value="1"/>
</dbReference>
<feature type="chain" id="PRO_5010528265" evidence="1">
    <location>
        <begin position="26"/>
        <end position="126"/>
    </location>
</feature>
<dbReference type="Gene3D" id="1.10.110.10">
    <property type="entry name" value="Plant lipid-transfer and hydrophobic proteins"/>
    <property type="match status" value="1"/>
</dbReference>
<accession>A0A1U8AAB6</accession>
<dbReference type="AlphaFoldDB" id="A0A1U8AAB6"/>
<gene>
    <name evidence="4" type="primary">LOC104598560</name>
</gene>
<dbReference type="SMART" id="SM00499">
    <property type="entry name" value="AAI"/>
    <property type="match status" value="1"/>
</dbReference>
<organism evidence="3 4">
    <name type="scientific">Nelumbo nucifera</name>
    <name type="common">Sacred lotus</name>
    <dbReference type="NCBI Taxonomy" id="4432"/>
    <lineage>
        <taxon>Eukaryota</taxon>
        <taxon>Viridiplantae</taxon>
        <taxon>Streptophyta</taxon>
        <taxon>Embryophyta</taxon>
        <taxon>Tracheophyta</taxon>
        <taxon>Spermatophyta</taxon>
        <taxon>Magnoliopsida</taxon>
        <taxon>Proteales</taxon>
        <taxon>Nelumbonaceae</taxon>
        <taxon>Nelumbo</taxon>
    </lineage>
</organism>
<dbReference type="OMA" id="PSKGHCP"/>
<dbReference type="InterPro" id="IPR036312">
    <property type="entry name" value="Bifun_inhib/LTP/seed_sf"/>
</dbReference>
<feature type="signal peptide" evidence="1">
    <location>
        <begin position="1"/>
        <end position="25"/>
    </location>
</feature>
<sequence>MDSRSSSSAALFLSLNLVLFAVVSGCGSCVKPTPTPPTPTGSCPKDALKLGVCAKLLNGAIGAEVGNPPDHPCCALLEGLVDLEVAACLCTAIKANILGINLDIPISLSLLVNTCGKKLPSDFLCA</sequence>
<protein>
    <submittedName>
        <fullName evidence="4">14 kDa proline-rich protein DC2.15-like</fullName>
    </submittedName>
</protein>
<dbReference type="InterPro" id="IPR051636">
    <property type="entry name" value="Plant_LTP/defense-related"/>
</dbReference>